<keyword evidence="1" id="KW-0143">Chaperone</keyword>
<dbReference type="GO" id="GO:0036503">
    <property type="term" value="P:ERAD pathway"/>
    <property type="evidence" value="ECO:0007669"/>
    <property type="project" value="TreeGrafter"/>
</dbReference>
<dbReference type="InterPro" id="IPR001623">
    <property type="entry name" value="DnaJ_domain"/>
</dbReference>
<comment type="caution">
    <text evidence="4">The sequence shown here is derived from an EMBL/GenBank/DDBJ whole genome shotgun (WGS) entry which is preliminary data.</text>
</comment>
<evidence type="ECO:0000313" key="4">
    <source>
        <dbReference type="EMBL" id="GEO11228.1"/>
    </source>
</evidence>
<keyword evidence="2" id="KW-0472">Membrane</keyword>
<evidence type="ECO:0000259" key="3">
    <source>
        <dbReference type="PROSITE" id="PS50076"/>
    </source>
</evidence>
<dbReference type="GO" id="GO:0051087">
    <property type="term" value="F:protein-folding chaperone binding"/>
    <property type="evidence" value="ECO:0007669"/>
    <property type="project" value="TreeGrafter"/>
</dbReference>
<evidence type="ECO:0000256" key="2">
    <source>
        <dbReference type="SAM" id="Phobius"/>
    </source>
</evidence>
<evidence type="ECO:0000313" key="5">
    <source>
        <dbReference type="Proteomes" id="UP000321513"/>
    </source>
</evidence>
<dbReference type="PANTHER" id="PTHR44360">
    <property type="entry name" value="DNAJ HOMOLOG SUBFAMILY B MEMBER 9"/>
    <property type="match status" value="1"/>
</dbReference>
<dbReference type="OrthoDB" id="9779622at2"/>
<feature type="transmembrane region" description="Helical" evidence="2">
    <location>
        <begin position="106"/>
        <end position="125"/>
    </location>
</feature>
<dbReference type="SMART" id="SM00271">
    <property type="entry name" value="DnaJ"/>
    <property type="match status" value="1"/>
</dbReference>
<dbReference type="InterPro" id="IPR036869">
    <property type="entry name" value="J_dom_sf"/>
</dbReference>
<keyword evidence="2" id="KW-1133">Transmembrane helix</keyword>
<sequence length="284" mass="32580">MNNYYHLLGLQENASAEQINDAYKKLAQKFHPDKNLDDPFFNSLFEQITEAKQILTDKDKKSEYDLLLTNYSDAFDLFTQQRIEDEFNRQQKRKHFEKATARRKKVAILVSITVLTGLLIFLWLGSKSTLFGSGSKGKFQAIQEIAKDTLYVLKQNLPQKEKLKDSLDNKPSETIIKQEEKVEKIQTAFSKKTLKAKYIKPFESEELDRIYVAIKSEKLKNNYNTNCITIKKTRSSNVDNGFKIGGYLQQRGFIISGREIISGNVEGIHVGFNGLCLTLTIGEM</sequence>
<dbReference type="PANTHER" id="PTHR44360:SF1">
    <property type="entry name" value="DNAJ HOMOLOG SUBFAMILY B MEMBER 9"/>
    <property type="match status" value="1"/>
</dbReference>
<reference evidence="4 5" key="1">
    <citation type="submission" date="2019-07" db="EMBL/GenBank/DDBJ databases">
        <title>Whole genome shotgun sequence of Segetibacter aerophilus NBRC 106135.</title>
        <authorList>
            <person name="Hosoyama A."/>
            <person name="Uohara A."/>
            <person name="Ohji S."/>
            <person name="Ichikawa N."/>
        </authorList>
    </citation>
    <scope>NUCLEOTIDE SEQUENCE [LARGE SCALE GENOMIC DNA]</scope>
    <source>
        <strain evidence="4 5">NBRC 106135</strain>
    </source>
</reference>
<dbReference type="Pfam" id="PF00226">
    <property type="entry name" value="DnaJ"/>
    <property type="match status" value="1"/>
</dbReference>
<dbReference type="RefSeq" id="WP_147205339.1">
    <property type="nucleotide sequence ID" value="NZ_BJYT01000018.1"/>
</dbReference>
<keyword evidence="5" id="KW-1185">Reference proteome</keyword>
<dbReference type="Gene3D" id="1.10.287.110">
    <property type="entry name" value="DnaJ domain"/>
    <property type="match status" value="1"/>
</dbReference>
<feature type="domain" description="J" evidence="3">
    <location>
        <begin position="3"/>
        <end position="68"/>
    </location>
</feature>
<protein>
    <recommendedName>
        <fullName evidence="3">J domain-containing protein</fullName>
    </recommendedName>
</protein>
<gene>
    <name evidence="4" type="ORF">SAE01_37240</name>
</gene>
<keyword evidence="2" id="KW-0812">Transmembrane</keyword>
<dbReference type="InterPro" id="IPR051948">
    <property type="entry name" value="Hsp70_co-chaperone_J-domain"/>
</dbReference>
<evidence type="ECO:0000256" key="1">
    <source>
        <dbReference type="ARBA" id="ARBA00023186"/>
    </source>
</evidence>
<dbReference type="GO" id="GO:0051787">
    <property type="term" value="F:misfolded protein binding"/>
    <property type="evidence" value="ECO:0007669"/>
    <property type="project" value="TreeGrafter"/>
</dbReference>
<dbReference type="AlphaFoldDB" id="A0A512BGX9"/>
<name>A0A512BGX9_9BACT</name>
<organism evidence="4 5">
    <name type="scientific">Segetibacter aerophilus</name>
    <dbReference type="NCBI Taxonomy" id="670293"/>
    <lineage>
        <taxon>Bacteria</taxon>
        <taxon>Pseudomonadati</taxon>
        <taxon>Bacteroidota</taxon>
        <taxon>Chitinophagia</taxon>
        <taxon>Chitinophagales</taxon>
        <taxon>Chitinophagaceae</taxon>
        <taxon>Segetibacter</taxon>
    </lineage>
</organism>
<dbReference type="Proteomes" id="UP000321513">
    <property type="component" value="Unassembled WGS sequence"/>
</dbReference>
<dbReference type="SUPFAM" id="SSF46565">
    <property type="entry name" value="Chaperone J-domain"/>
    <property type="match status" value="1"/>
</dbReference>
<proteinExistence type="predicted"/>
<dbReference type="PRINTS" id="PR00625">
    <property type="entry name" value="JDOMAIN"/>
</dbReference>
<accession>A0A512BGX9</accession>
<dbReference type="EMBL" id="BJYT01000018">
    <property type="protein sequence ID" value="GEO11228.1"/>
    <property type="molecule type" value="Genomic_DNA"/>
</dbReference>
<dbReference type="CDD" id="cd06257">
    <property type="entry name" value="DnaJ"/>
    <property type="match status" value="1"/>
</dbReference>
<dbReference type="PROSITE" id="PS50076">
    <property type="entry name" value="DNAJ_2"/>
    <property type="match status" value="1"/>
</dbReference>